<sequence length="662" mass="66571">MILISAGLVLTAVVLLIAGVVLAKPFLVMWSIAVSVLSAVFLVIGALLRRHELFPGKSSAGTAPPLPYGGPATAGPMPAPHMATSHQHRAPVGPPVSAPPGMGQAVPGVGRTPSAATGARPVPAAGSASATRQGVLDADAIVLVIPGRRRYHVAGCRQLAGREHEELTHEEAREEGFTPCTTCLPEFTAAAQDAPVRAQEPTRPQAVREPGPAESRPQTFGESGPTTAEPRQVSGESGSTAAALRQVPGESGPAESRPQTFGEPGSTAAEPAAHEATARFSPPYGPVTPAARRPGAQTPAPSEAATSSQQAGASSAQPSGTSETGTSETGTSETGASEQPQPASWAFTPATQDSASPGTRPDAPESEGPVARPYVHGPESADETTKVPPRSQEPVSPFASPSFPIQTPAPSPAPATEDSGATSWFSRDVVPPPASAPQPPAASEPPVAPEPEATSPALPRPSAPEDPADSAEPAAVGPESPAARERTAAEPTSEDQQDPTELVGPTGTVPGRAGQPVPVGSTSETSDASASAGASPAEEEAPRQSPASSPGAPAQASPAREETLAETLAEDDTDTPPEGIPVVRPAEPPQDEAHASPEGIPAVPAGPSPDTVKVIVGTRRFHSSACPLVKGVDDGGLETMSLAEAEEAGLSSCSVCEGGTTP</sequence>
<accession>A0A8J3WMQ2</accession>
<feature type="compositionally biased region" description="Low complexity" evidence="1">
    <location>
        <begin position="520"/>
        <end position="536"/>
    </location>
</feature>
<feature type="compositionally biased region" description="Low complexity" evidence="1">
    <location>
        <begin position="69"/>
        <end position="84"/>
    </location>
</feature>
<feature type="transmembrane region" description="Helical" evidence="2">
    <location>
        <begin position="28"/>
        <end position="48"/>
    </location>
</feature>
<proteinExistence type="predicted"/>
<feature type="compositionally biased region" description="Low complexity" evidence="1">
    <location>
        <begin position="304"/>
        <end position="338"/>
    </location>
</feature>
<name>A0A8J3WMQ2_9ACTN</name>
<feature type="region of interest" description="Disordered" evidence="1">
    <location>
        <begin position="191"/>
        <end position="611"/>
    </location>
</feature>
<keyword evidence="4" id="KW-1185">Reference proteome</keyword>
<dbReference type="Proteomes" id="UP000619788">
    <property type="component" value="Unassembled WGS sequence"/>
</dbReference>
<feature type="compositionally biased region" description="Low complexity" evidence="1">
    <location>
        <begin position="543"/>
        <end position="558"/>
    </location>
</feature>
<evidence type="ECO:0000313" key="3">
    <source>
        <dbReference type="EMBL" id="GIH96754.1"/>
    </source>
</evidence>
<keyword evidence="2" id="KW-0812">Transmembrane</keyword>
<dbReference type="RefSeq" id="WP_204068777.1">
    <property type="nucleotide sequence ID" value="NZ_BOOJ01000070.1"/>
</dbReference>
<feature type="compositionally biased region" description="Polar residues" evidence="1">
    <location>
        <begin position="216"/>
        <end position="226"/>
    </location>
</feature>
<organism evidence="3 4">
    <name type="scientific">Planobispora siamensis</name>
    <dbReference type="NCBI Taxonomy" id="936338"/>
    <lineage>
        <taxon>Bacteria</taxon>
        <taxon>Bacillati</taxon>
        <taxon>Actinomycetota</taxon>
        <taxon>Actinomycetes</taxon>
        <taxon>Streptosporangiales</taxon>
        <taxon>Streptosporangiaceae</taxon>
        <taxon>Planobispora</taxon>
    </lineage>
</organism>
<dbReference type="AlphaFoldDB" id="A0A8J3WMQ2"/>
<comment type="caution">
    <text evidence="3">The sequence shown here is derived from an EMBL/GenBank/DDBJ whole genome shotgun (WGS) entry which is preliminary data.</text>
</comment>
<gene>
    <name evidence="3" type="ORF">Psi01_73840</name>
</gene>
<feature type="region of interest" description="Disordered" evidence="1">
    <location>
        <begin position="64"/>
        <end position="92"/>
    </location>
</feature>
<keyword evidence="2" id="KW-1133">Transmembrane helix</keyword>
<evidence type="ECO:0000256" key="2">
    <source>
        <dbReference type="SAM" id="Phobius"/>
    </source>
</evidence>
<keyword evidence="2" id="KW-0472">Membrane</keyword>
<evidence type="ECO:0000313" key="4">
    <source>
        <dbReference type="Proteomes" id="UP000619788"/>
    </source>
</evidence>
<protein>
    <submittedName>
        <fullName evidence="3">Uncharacterized protein</fullName>
    </submittedName>
</protein>
<dbReference type="EMBL" id="BOOJ01000070">
    <property type="protein sequence ID" value="GIH96754.1"/>
    <property type="molecule type" value="Genomic_DNA"/>
</dbReference>
<evidence type="ECO:0000256" key="1">
    <source>
        <dbReference type="SAM" id="MobiDB-lite"/>
    </source>
</evidence>
<feature type="compositionally biased region" description="Pro residues" evidence="1">
    <location>
        <begin position="430"/>
        <end position="449"/>
    </location>
</feature>
<reference evidence="3 4" key="1">
    <citation type="submission" date="2021-01" db="EMBL/GenBank/DDBJ databases">
        <title>Whole genome shotgun sequence of Planobispora siamensis NBRC 107568.</title>
        <authorList>
            <person name="Komaki H."/>
            <person name="Tamura T."/>
        </authorList>
    </citation>
    <scope>NUCLEOTIDE SEQUENCE [LARGE SCALE GENOMIC DNA]</scope>
    <source>
        <strain evidence="3 4">NBRC 107568</strain>
    </source>
</reference>